<evidence type="ECO:0000313" key="3">
    <source>
        <dbReference type="Proteomes" id="UP000198426"/>
    </source>
</evidence>
<dbReference type="AlphaFoldDB" id="A0A239CT84"/>
<name>A0A239CT84_9RHOB</name>
<dbReference type="Proteomes" id="UP000198426">
    <property type="component" value="Unassembled WGS sequence"/>
</dbReference>
<dbReference type="GO" id="GO:0005829">
    <property type="term" value="C:cytosol"/>
    <property type="evidence" value="ECO:0007669"/>
    <property type="project" value="TreeGrafter"/>
</dbReference>
<keyword evidence="3" id="KW-1185">Reference proteome</keyword>
<dbReference type="Pfam" id="PF02082">
    <property type="entry name" value="Rrf2"/>
    <property type="match status" value="1"/>
</dbReference>
<evidence type="ECO:0000313" key="2">
    <source>
        <dbReference type="EMBL" id="SNS23405.1"/>
    </source>
</evidence>
<sequence>MPERPCIGKDVLDMRLTVRTNLAMRALMFCAINTDRTVRKSEIAEACNSSENHLGVVINMLGQTGFIETARGRNGGVRLKVAPESLSVGQVFRVFEANVPFAECFAGSDNHCPLTASCRLRGHLSVALEAFYHALDDVTLADLVKDNAGLHSLLQIEKA</sequence>
<accession>A0A239CT84</accession>
<gene>
    <name evidence="2" type="ORF">SAMN05421757_101465</name>
</gene>
<reference evidence="2 3" key="1">
    <citation type="submission" date="2017-06" db="EMBL/GenBank/DDBJ databases">
        <authorList>
            <person name="Kim H.J."/>
            <person name="Triplett B.A."/>
        </authorList>
    </citation>
    <scope>NUCLEOTIDE SEQUENCE [LARGE SCALE GENOMIC DNA]</scope>
    <source>
        <strain evidence="2 3">DSM 29339</strain>
    </source>
</reference>
<dbReference type="PANTHER" id="PTHR33221">
    <property type="entry name" value="WINGED HELIX-TURN-HELIX TRANSCRIPTIONAL REGULATOR, RRF2 FAMILY"/>
    <property type="match status" value="1"/>
</dbReference>
<dbReference type="GO" id="GO:0003677">
    <property type="term" value="F:DNA binding"/>
    <property type="evidence" value="ECO:0007669"/>
    <property type="project" value="UniProtKB-KW"/>
</dbReference>
<dbReference type="InterPro" id="IPR036388">
    <property type="entry name" value="WH-like_DNA-bd_sf"/>
</dbReference>
<dbReference type="InterPro" id="IPR036390">
    <property type="entry name" value="WH_DNA-bd_sf"/>
</dbReference>
<organism evidence="2 3">
    <name type="scientific">Tropicimonas sediminicola</name>
    <dbReference type="NCBI Taxonomy" id="1031541"/>
    <lineage>
        <taxon>Bacteria</taxon>
        <taxon>Pseudomonadati</taxon>
        <taxon>Pseudomonadota</taxon>
        <taxon>Alphaproteobacteria</taxon>
        <taxon>Rhodobacterales</taxon>
        <taxon>Roseobacteraceae</taxon>
        <taxon>Tropicimonas</taxon>
    </lineage>
</organism>
<proteinExistence type="predicted"/>
<evidence type="ECO:0000256" key="1">
    <source>
        <dbReference type="ARBA" id="ARBA00023125"/>
    </source>
</evidence>
<dbReference type="NCBIfam" id="TIGR00738">
    <property type="entry name" value="rrf2_super"/>
    <property type="match status" value="1"/>
</dbReference>
<dbReference type="EMBL" id="FZOY01000001">
    <property type="protein sequence ID" value="SNS23405.1"/>
    <property type="molecule type" value="Genomic_DNA"/>
</dbReference>
<dbReference type="PANTHER" id="PTHR33221:SF4">
    <property type="entry name" value="HTH-TYPE TRANSCRIPTIONAL REPRESSOR NSRR"/>
    <property type="match status" value="1"/>
</dbReference>
<dbReference type="InterPro" id="IPR000944">
    <property type="entry name" value="Tscrpt_reg_Rrf2"/>
</dbReference>
<dbReference type="PROSITE" id="PS51197">
    <property type="entry name" value="HTH_RRF2_2"/>
    <property type="match status" value="1"/>
</dbReference>
<dbReference type="GO" id="GO:0003700">
    <property type="term" value="F:DNA-binding transcription factor activity"/>
    <property type="evidence" value="ECO:0007669"/>
    <property type="project" value="TreeGrafter"/>
</dbReference>
<keyword evidence="1" id="KW-0238">DNA-binding</keyword>
<dbReference type="SUPFAM" id="SSF46785">
    <property type="entry name" value="Winged helix' DNA-binding domain"/>
    <property type="match status" value="1"/>
</dbReference>
<dbReference type="Gene3D" id="1.10.10.10">
    <property type="entry name" value="Winged helix-like DNA-binding domain superfamily/Winged helix DNA-binding domain"/>
    <property type="match status" value="1"/>
</dbReference>
<protein>
    <submittedName>
        <fullName evidence="2">Transcriptional regulator, BadM/Rrf2 family</fullName>
    </submittedName>
</protein>